<dbReference type="Proteomes" id="UP000007819">
    <property type="component" value="Chromosome X"/>
</dbReference>
<evidence type="ECO:0000256" key="11">
    <source>
        <dbReference type="SAM" id="MobiDB-lite"/>
    </source>
</evidence>
<evidence type="ECO:0000256" key="2">
    <source>
        <dbReference type="ARBA" id="ARBA00004496"/>
    </source>
</evidence>
<evidence type="ECO:0000256" key="6">
    <source>
        <dbReference type="ARBA" id="ARBA00022782"/>
    </source>
</evidence>
<dbReference type="GO" id="GO:0007283">
    <property type="term" value="P:spermatogenesis"/>
    <property type="evidence" value="ECO:0007669"/>
    <property type="project" value="TreeGrafter"/>
</dbReference>
<dbReference type="InterPro" id="IPR039259">
    <property type="entry name" value="Protein_maelstrom"/>
</dbReference>
<dbReference type="OrthoDB" id="24555at2759"/>
<feature type="compositionally biased region" description="Low complexity" evidence="11">
    <location>
        <begin position="463"/>
        <end position="477"/>
    </location>
</feature>
<evidence type="ECO:0000313" key="15">
    <source>
        <dbReference type="Proteomes" id="UP000007819"/>
    </source>
</evidence>
<keyword evidence="10" id="KW-0469">Meiosis</keyword>
<keyword evidence="8" id="KW-0943">RNA-mediated gene silencing</keyword>
<dbReference type="GO" id="GO:0045892">
    <property type="term" value="P:negative regulation of DNA-templated transcription"/>
    <property type="evidence" value="ECO:0007669"/>
    <property type="project" value="TreeGrafter"/>
</dbReference>
<keyword evidence="5" id="KW-0963">Cytoplasm</keyword>
<evidence type="ECO:0000256" key="1">
    <source>
        <dbReference type="ARBA" id="ARBA00004123"/>
    </source>
</evidence>
<dbReference type="Pfam" id="PF13017">
    <property type="entry name" value="Maelstrom"/>
    <property type="match status" value="1"/>
</dbReference>
<dbReference type="AlphaFoldDB" id="A0A8R2AD44"/>
<keyword evidence="6" id="KW-0221">Differentiation</keyword>
<dbReference type="RefSeq" id="XP_003241970.1">
    <property type="nucleotide sequence ID" value="XM_003241922.3"/>
</dbReference>
<evidence type="ECO:0000259" key="13">
    <source>
        <dbReference type="Pfam" id="PF13017"/>
    </source>
</evidence>
<evidence type="ECO:0000256" key="10">
    <source>
        <dbReference type="ARBA" id="ARBA00023254"/>
    </source>
</evidence>
<protein>
    <submittedName>
        <fullName evidence="14">Uncharacterized protein</fullName>
    </submittedName>
</protein>
<dbReference type="GO" id="GO:0043186">
    <property type="term" value="C:P granule"/>
    <property type="evidence" value="ECO:0007669"/>
    <property type="project" value="TreeGrafter"/>
</dbReference>
<dbReference type="GO" id="GO:0043565">
    <property type="term" value="F:sequence-specific DNA binding"/>
    <property type="evidence" value="ECO:0007669"/>
    <property type="project" value="TreeGrafter"/>
</dbReference>
<comment type="subcellular location">
    <subcellularLocation>
        <location evidence="2">Cytoplasm</location>
    </subcellularLocation>
    <subcellularLocation>
        <location evidence="1">Nucleus</location>
    </subcellularLocation>
</comment>
<feature type="region of interest" description="Disordered" evidence="11">
    <location>
        <begin position="462"/>
        <end position="490"/>
    </location>
</feature>
<evidence type="ECO:0000256" key="8">
    <source>
        <dbReference type="ARBA" id="ARBA00023158"/>
    </source>
</evidence>
<dbReference type="InterPro" id="IPR024970">
    <property type="entry name" value="Maelstrom"/>
</dbReference>
<evidence type="ECO:0000256" key="7">
    <source>
        <dbReference type="ARBA" id="ARBA00023125"/>
    </source>
</evidence>
<proteinExistence type="inferred from homology"/>
<dbReference type="KEGG" id="api:100569624"/>
<keyword evidence="9" id="KW-0539">Nucleus</keyword>
<dbReference type="Gene3D" id="1.10.30.10">
    <property type="entry name" value="High mobility group box domain"/>
    <property type="match status" value="1"/>
</dbReference>
<evidence type="ECO:0000256" key="9">
    <source>
        <dbReference type="ARBA" id="ARBA00023242"/>
    </source>
</evidence>
<dbReference type="SUPFAM" id="SSF47095">
    <property type="entry name" value="HMG-box"/>
    <property type="match status" value="1"/>
</dbReference>
<dbReference type="GO" id="GO:0030154">
    <property type="term" value="P:cell differentiation"/>
    <property type="evidence" value="ECO:0007669"/>
    <property type="project" value="UniProtKB-KW"/>
</dbReference>
<dbReference type="InterPro" id="IPR036910">
    <property type="entry name" value="HMG_box_dom_sf"/>
</dbReference>
<feature type="region of interest" description="Disordered" evidence="11">
    <location>
        <begin position="419"/>
        <end position="442"/>
    </location>
</feature>
<dbReference type="EnsemblMetazoa" id="XM_003241922.4">
    <property type="protein sequence ID" value="XP_003241970.1"/>
    <property type="gene ID" value="LOC100569624"/>
</dbReference>
<keyword evidence="4" id="KW-0217">Developmental protein</keyword>
<evidence type="ECO:0000313" key="14">
    <source>
        <dbReference type="EnsemblMetazoa" id="XP_003241970.1"/>
    </source>
</evidence>
<feature type="domain" description="Maelstrom" evidence="13">
    <location>
        <begin position="129"/>
        <end position="354"/>
    </location>
</feature>
<evidence type="ECO:0000259" key="12">
    <source>
        <dbReference type="Pfam" id="PF09011"/>
    </source>
</evidence>
<dbReference type="GO" id="GO:0007140">
    <property type="term" value="P:male meiotic nuclear division"/>
    <property type="evidence" value="ECO:0007669"/>
    <property type="project" value="TreeGrafter"/>
</dbReference>
<sequence>MAPKKKVYNGYALFMMETRDKLLSQGIKVSMADMAVHCKKDWEKMSDEMKENYKTKGKQMKSDAKVEKYTSIGEKVEDVVRQSDENKSQTDAMYAYIDVLLDMKPASHYLPKQKFILIHINPYTCEKEGFYFPAEISMAEFSLEKGLIRMFHQLIGFDKVRTNAPRAPTADINNHAANNHKIDVFSMFPNNYTEVLLKMIGFIMNKEVNAAILSDLTLDMPPVYTAHKPIENELMITSASLFKLFESAVYDAERSDFNNIIRVYHLDKLFMKLKNACYKVKNPGTHDEALPSVALATDSLSKDVINTIKTIGCNFHEKLELPHVCSNYFVCKWINILSAHCCRYIDIELVSGQHYDFDLSKTDSPVEERLEKIQISEFAANYSDKEINQPKTLGANSWPALEGTSTNIQKPIWNRPECKERTNSKTVTNEEDKFPPLDESKDAPVRAMNSWWKLGGHGRGVISQVNSNNQNQLNDNSKPPSRGRGILRNK</sequence>
<dbReference type="PANTHER" id="PTHR21358:SF4">
    <property type="entry name" value="PROTEIN MAELSTROM HOMOLOG"/>
    <property type="match status" value="1"/>
</dbReference>
<keyword evidence="7" id="KW-0238">DNA-binding</keyword>
<dbReference type="InterPro" id="IPR009071">
    <property type="entry name" value="HMG_box_dom"/>
</dbReference>
<evidence type="ECO:0000256" key="5">
    <source>
        <dbReference type="ARBA" id="ARBA00022490"/>
    </source>
</evidence>
<dbReference type="GO" id="GO:0005634">
    <property type="term" value="C:nucleus"/>
    <property type="evidence" value="ECO:0007669"/>
    <property type="project" value="UniProtKB-SubCell"/>
</dbReference>
<name>A0A8R2AD44_ACYPI</name>
<feature type="domain" description="HMG box" evidence="12">
    <location>
        <begin position="3"/>
        <end position="67"/>
    </location>
</feature>
<dbReference type="OMA" id="DHSENTH"/>
<comment type="similarity">
    <text evidence="3">Belongs to the maelstrom family.</text>
</comment>
<keyword evidence="15" id="KW-1185">Reference proteome</keyword>
<dbReference type="GeneID" id="100569624"/>
<accession>A0A8R2AD44</accession>
<dbReference type="GO" id="GO:0034587">
    <property type="term" value="P:piRNA processing"/>
    <property type="evidence" value="ECO:0007669"/>
    <property type="project" value="TreeGrafter"/>
</dbReference>
<dbReference type="Pfam" id="PF09011">
    <property type="entry name" value="HMG_box_2"/>
    <property type="match status" value="1"/>
</dbReference>
<organism evidence="14 15">
    <name type="scientific">Acyrthosiphon pisum</name>
    <name type="common">Pea aphid</name>
    <dbReference type="NCBI Taxonomy" id="7029"/>
    <lineage>
        <taxon>Eukaryota</taxon>
        <taxon>Metazoa</taxon>
        <taxon>Ecdysozoa</taxon>
        <taxon>Arthropoda</taxon>
        <taxon>Hexapoda</taxon>
        <taxon>Insecta</taxon>
        <taxon>Pterygota</taxon>
        <taxon>Neoptera</taxon>
        <taxon>Paraneoptera</taxon>
        <taxon>Hemiptera</taxon>
        <taxon>Sternorrhyncha</taxon>
        <taxon>Aphidomorpha</taxon>
        <taxon>Aphidoidea</taxon>
        <taxon>Aphididae</taxon>
        <taxon>Macrosiphini</taxon>
        <taxon>Acyrthosiphon</taxon>
    </lineage>
</organism>
<dbReference type="GO" id="GO:0060964">
    <property type="term" value="P:regulation of miRNA-mediated gene silencing"/>
    <property type="evidence" value="ECO:0007669"/>
    <property type="project" value="InterPro"/>
</dbReference>
<reference evidence="14" key="2">
    <citation type="submission" date="2022-06" db="UniProtKB">
        <authorList>
            <consortium name="EnsemblMetazoa"/>
        </authorList>
    </citation>
    <scope>IDENTIFICATION</scope>
</reference>
<evidence type="ECO:0000256" key="3">
    <source>
        <dbReference type="ARBA" id="ARBA00007057"/>
    </source>
</evidence>
<evidence type="ECO:0000256" key="4">
    <source>
        <dbReference type="ARBA" id="ARBA00022473"/>
    </source>
</evidence>
<reference evidence="15" key="1">
    <citation type="submission" date="2010-06" db="EMBL/GenBank/DDBJ databases">
        <authorList>
            <person name="Jiang H."/>
            <person name="Abraham K."/>
            <person name="Ali S."/>
            <person name="Alsbrooks S.L."/>
            <person name="Anim B.N."/>
            <person name="Anosike U.S."/>
            <person name="Attaway T."/>
            <person name="Bandaranaike D.P."/>
            <person name="Battles P.K."/>
            <person name="Bell S.N."/>
            <person name="Bell A.V."/>
            <person name="Beltran B."/>
            <person name="Bickham C."/>
            <person name="Bustamante Y."/>
            <person name="Caleb T."/>
            <person name="Canada A."/>
            <person name="Cardenas V."/>
            <person name="Carter K."/>
            <person name="Chacko J."/>
            <person name="Chandrabose M.N."/>
            <person name="Chavez D."/>
            <person name="Chavez A."/>
            <person name="Chen L."/>
            <person name="Chu H.-S."/>
            <person name="Claassen K.J."/>
            <person name="Cockrell R."/>
            <person name="Collins M."/>
            <person name="Cooper J.A."/>
            <person name="Cree A."/>
            <person name="Curry S.M."/>
            <person name="Da Y."/>
            <person name="Dao M.D."/>
            <person name="Das B."/>
            <person name="Davila M.-L."/>
            <person name="Davy-Carroll L."/>
            <person name="Denson S."/>
            <person name="Dinh H."/>
            <person name="Ebong V.E."/>
            <person name="Edwards J.R."/>
            <person name="Egan A."/>
            <person name="El-Daye J."/>
            <person name="Escobedo L."/>
            <person name="Fernandez S."/>
            <person name="Fernando P.R."/>
            <person name="Flagg N."/>
            <person name="Forbes L.D."/>
            <person name="Fowler R.G."/>
            <person name="Fu Q."/>
            <person name="Gabisi R.A."/>
            <person name="Ganer J."/>
            <person name="Garbino Pronczuk A."/>
            <person name="Garcia R.M."/>
            <person name="Garner T."/>
            <person name="Garrett T.E."/>
            <person name="Gonzalez D.A."/>
            <person name="Hamid H."/>
            <person name="Hawkins E.S."/>
            <person name="Hirani K."/>
            <person name="Hogues M.E."/>
            <person name="Hollins B."/>
            <person name="Hsiao C.-H."/>
            <person name="Jabil R."/>
            <person name="James M.L."/>
            <person name="Jhangiani S.N."/>
            <person name="Johnson B."/>
            <person name="Johnson Q."/>
            <person name="Joshi V."/>
            <person name="Kalu J.B."/>
            <person name="Kam C."/>
            <person name="Kashfia A."/>
            <person name="Keebler J."/>
            <person name="Kisamo H."/>
            <person name="Kovar C.L."/>
            <person name="Lago L.A."/>
            <person name="Lai C.-Y."/>
            <person name="Laidlaw J."/>
            <person name="Lara F."/>
            <person name="Le T.-K."/>
            <person name="Lee S.L."/>
            <person name="Legall F.H."/>
            <person name="Lemon S.J."/>
            <person name="Lewis L.R."/>
            <person name="Li B."/>
            <person name="Liu Y."/>
            <person name="Liu Y.-S."/>
            <person name="Lopez J."/>
            <person name="Lozado R.J."/>
            <person name="Lu J."/>
            <person name="Madu R.C."/>
            <person name="Maheshwari M."/>
            <person name="Maheshwari R."/>
            <person name="Malloy K."/>
            <person name="Martinez E."/>
            <person name="Mathew T."/>
            <person name="Mercado I.C."/>
            <person name="Mercado C."/>
            <person name="Meyer B."/>
            <person name="Montgomery K."/>
            <person name="Morgan M.B."/>
            <person name="Munidasa M."/>
            <person name="Nazareth L.V."/>
            <person name="Nelson J."/>
            <person name="Ng B.M."/>
            <person name="Nguyen N.B."/>
            <person name="Nguyen P.Q."/>
            <person name="Nguyen T."/>
            <person name="Obregon M."/>
            <person name="Okwuonu G.O."/>
            <person name="Onwere C.G."/>
            <person name="Orozco G."/>
            <person name="Parra A."/>
            <person name="Patel S."/>
            <person name="Patil S."/>
            <person name="Perez A."/>
            <person name="Perez Y."/>
            <person name="Pham C."/>
            <person name="Primus E.L."/>
            <person name="Pu L.-L."/>
            <person name="Puazo M."/>
            <person name="Qin X."/>
            <person name="Quiroz J.B."/>
            <person name="Reese J."/>
            <person name="Richards S."/>
            <person name="Rives C.M."/>
            <person name="Robberts R."/>
            <person name="Ruiz S.J."/>
            <person name="Ruiz M.J."/>
            <person name="Santibanez J."/>
            <person name="Schneider B.W."/>
            <person name="Sisson I."/>
            <person name="Smith M."/>
            <person name="Sodergren E."/>
            <person name="Song X.-Z."/>
            <person name="Song B.B."/>
            <person name="Summersgill H."/>
            <person name="Thelus R."/>
            <person name="Thornton R.D."/>
            <person name="Trejos Z.Y."/>
            <person name="Usmani K."/>
            <person name="Vattathil S."/>
            <person name="Villasana D."/>
            <person name="Walker D.L."/>
            <person name="Wang S."/>
            <person name="Wang K."/>
            <person name="White C.S."/>
            <person name="Williams A.C."/>
            <person name="Williamson J."/>
            <person name="Wilson K."/>
            <person name="Woghiren I.O."/>
            <person name="Woodworth J.R."/>
            <person name="Worley K.C."/>
            <person name="Wright R.A."/>
            <person name="Wu W."/>
            <person name="Young L."/>
            <person name="Zhang L."/>
            <person name="Zhang J."/>
            <person name="Zhu Y."/>
            <person name="Muzny D.M."/>
            <person name="Weinstock G."/>
            <person name="Gibbs R.A."/>
        </authorList>
    </citation>
    <scope>NUCLEOTIDE SEQUENCE [LARGE SCALE GENOMIC DNA]</scope>
    <source>
        <strain evidence="15">LSR1</strain>
    </source>
</reference>
<dbReference type="PANTHER" id="PTHR21358">
    <property type="entry name" value="PROTEIN MAELSTROM HOMOLOG"/>
    <property type="match status" value="1"/>
</dbReference>